<feature type="compositionally biased region" description="Basic and acidic residues" evidence="2">
    <location>
        <begin position="326"/>
        <end position="343"/>
    </location>
</feature>
<feature type="region of interest" description="Disordered" evidence="2">
    <location>
        <begin position="395"/>
        <end position="416"/>
    </location>
</feature>
<keyword evidence="4" id="KW-1185">Reference proteome</keyword>
<dbReference type="OrthoDB" id="123399at2759"/>
<proteinExistence type="predicted"/>
<evidence type="ECO:0000313" key="3">
    <source>
        <dbReference type="EMBL" id="KAG7381918.1"/>
    </source>
</evidence>
<feature type="compositionally biased region" description="Basic and acidic residues" evidence="2">
    <location>
        <begin position="233"/>
        <end position="249"/>
    </location>
</feature>
<protein>
    <submittedName>
        <fullName evidence="3">Uncharacterized protein</fullName>
    </submittedName>
</protein>
<keyword evidence="1" id="KW-0175">Coiled coil</keyword>
<feature type="coiled-coil region" evidence="1">
    <location>
        <begin position="147"/>
        <end position="174"/>
    </location>
</feature>
<feature type="compositionally biased region" description="Polar residues" evidence="2">
    <location>
        <begin position="344"/>
        <end position="356"/>
    </location>
</feature>
<dbReference type="EMBL" id="JAGDFM010000226">
    <property type="protein sequence ID" value="KAG7381918.1"/>
    <property type="molecule type" value="Genomic_DNA"/>
</dbReference>
<organism evidence="3 4">
    <name type="scientific">Phytophthora pseudosyringae</name>
    <dbReference type="NCBI Taxonomy" id="221518"/>
    <lineage>
        <taxon>Eukaryota</taxon>
        <taxon>Sar</taxon>
        <taxon>Stramenopiles</taxon>
        <taxon>Oomycota</taxon>
        <taxon>Peronosporomycetes</taxon>
        <taxon>Peronosporales</taxon>
        <taxon>Peronosporaceae</taxon>
        <taxon>Phytophthora</taxon>
    </lineage>
</organism>
<feature type="region of interest" description="Disordered" evidence="2">
    <location>
        <begin position="311"/>
        <end position="378"/>
    </location>
</feature>
<gene>
    <name evidence="3" type="ORF">PHYPSEUDO_005445</name>
</gene>
<dbReference type="AlphaFoldDB" id="A0A8T1VNX9"/>
<accession>A0A8T1VNX9</accession>
<dbReference type="Proteomes" id="UP000694044">
    <property type="component" value="Unassembled WGS sequence"/>
</dbReference>
<evidence type="ECO:0000256" key="1">
    <source>
        <dbReference type="SAM" id="Coils"/>
    </source>
</evidence>
<evidence type="ECO:0000256" key="2">
    <source>
        <dbReference type="SAM" id="MobiDB-lite"/>
    </source>
</evidence>
<name>A0A8T1VNX9_9STRA</name>
<evidence type="ECO:0000313" key="4">
    <source>
        <dbReference type="Proteomes" id="UP000694044"/>
    </source>
</evidence>
<feature type="region of interest" description="Disordered" evidence="2">
    <location>
        <begin position="179"/>
        <end position="271"/>
    </location>
</feature>
<sequence length="604" mass="67883">MTPSRVTEEERGRTCSKCGKVLANPLALQKHLNKVFLCDRKGVRRNKRDMGISGGVHRCRRCLKALSSAHALRSHMTKATPCDARQSASHHPVLMIKRKVTALTSHKSFSSQNPLANSKHKVFDQDTVSETLNFSKPGNAPPMEGSLDEYLSRAAQDKEERRQLRQKRLEARRVITRRDNSEVTTTKPAFSSLPFKRKRSTEDNRAEMSPIDESSKRVRSKAGSFAALAAKISTRDSSPRSHQGNDTKPVDTTSTTNSSAREPKPDHGGNILTDGCCCRQCVRKWTRKMMNRLKFLGDEVTSLQRLVQRGQSAELGAQPSTMNPHPSDKRFETDQKVKREFRNDATSLRPTESMPSQDLRKEHPNPASLFSDKRPSQHSDVEAKVELQAITTSTSGYAGGKTHKSIGAGPSPSTNDPVKTMLTDKYNRLNDQIITNEKALEDSVAYLKEISPHDEVSSSELRTQLDELRVYIDVEKGKRAEAVAAIIAHRWNSKRAEFRLVLENLAVKSKLNAEKAFHEDCAEIANQLEEKNEVLSKLGDLIGMNTENSSWNEVPIPKYAVERTAKIFLERERDDIFMCLLRSSPRIYLLTKEKLGEAKKVETL</sequence>
<feature type="compositionally biased region" description="Polar residues" evidence="2">
    <location>
        <begin position="250"/>
        <end position="260"/>
    </location>
</feature>
<comment type="caution">
    <text evidence="3">The sequence shown here is derived from an EMBL/GenBank/DDBJ whole genome shotgun (WGS) entry which is preliminary data.</text>
</comment>
<reference evidence="3" key="1">
    <citation type="submission" date="2021-02" db="EMBL/GenBank/DDBJ databases">
        <authorList>
            <person name="Palmer J.M."/>
        </authorList>
    </citation>
    <scope>NUCLEOTIDE SEQUENCE</scope>
    <source>
        <strain evidence="3">SCRP734</strain>
    </source>
</reference>